<dbReference type="Proteomes" id="UP000006727">
    <property type="component" value="Chromosome 14"/>
</dbReference>
<dbReference type="SMART" id="SM00312">
    <property type="entry name" value="PX"/>
    <property type="match status" value="1"/>
</dbReference>
<dbReference type="EMBL" id="ABEU02000014">
    <property type="protein sequence ID" value="PNR41216.1"/>
    <property type="molecule type" value="Genomic_DNA"/>
</dbReference>
<dbReference type="RefSeq" id="XP_024394619.1">
    <property type="nucleotide sequence ID" value="XM_024538851.2"/>
</dbReference>
<dbReference type="SMART" id="SM00313">
    <property type="entry name" value="PXA"/>
    <property type="match status" value="1"/>
</dbReference>
<keyword evidence="9" id="KW-1185">Reference proteome</keyword>
<evidence type="ECO:0000256" key="3">
    <source>
        <dbReference type="SAM" id="MobiDB-lite"/>
    </source>
</evidence>
<dbReference type="InterPro" id="IPR051837">
    <property type="entry name" value="SortingNexin/PXDomain-PKLike"/>
</dbReference>
<dbReference type="STRING" id="3218.A9S4X5"/>
<dbReference type="Gramene" id="Pp3c14_16910V3.1">
    <property type="protein sequence ID" value="Pp3c14_16910V3.1"/>
    <property type="gene ID" value="Pp3c14_16910"/>
</dbReference>
<dbReference type="InterPro" id="IPR013937">
    <property type="entry name" value="Sorting_nexin_C"/>
</dbReference>
<dbReference type="HOGENOM" id="CLU_012084_0_0_1"/>
<accession>A9S4X5</accession>
<reference evidence="7 9" key="1">
    <citation type="journal article" date="2008" name="Science">
        <title>The Physcomitrella genome reveals evolutionary insights into the conquest of land by plants.</title>
        <authorList>
            <person name="Rensing S."/>
            <person name="Lang D."/>
            <person name="Zimmer A."/>
            <person name="Terry A."/>
            <person name="Salamov A."/>
            <person name="Shapiro H."/>
            <person name="Nishiyama T."/>
            <person name="Perroud P.-F."/>
            <person name="Lindquist E."/>
            <person name="Kamisugi Y."/>
            <person name="Tanahashi T."/>
            <person name="Sakakibara K."/>
            <person name="Fujita T."/>
            <person name="Oishi K."/>
            <person name="Shin-I T."/>
            <person name="Kuroki Y."/>
            <person name="Toyoda A."/>
            <person name="Suzuki Y."/>
            <person name="Hashimoto A."/>
            <person name="Yamaguchi K."/>
            <person name="Sugano A."/>
            <person name="Kohara Y."/>
            <person name="Fujiyama A."/>
            <person name="Anterola A."/>
            <person name="Aoki S."/>
            <person name="Ashton N."/>
            <person name="Barbazuk W.B."/>
            <person name="Barker E."/>
            <person name="Bennetzen J."/>
            <person name="Bezanilla M."/>
            <person name="Blankenship R."/>
            <person name="Cho S.H."/>
            <person name="Dutcher S."/>
            <person name="Estelle M."/>
            <person name="Fawcett J.A."/>
            <person name="Gundlach H."/>
            <person name="Hanada K."/>
            <person name="Heyl A."/>
            <person name="Hicks K.A."/>
            <person name="Hugh J."/>
            <person name="Lohr M."/>
            <person name="Mayer K."/>
            <person name="Melkozernov A."/>
            <person name="Murata T."/>
            <person name="Nelson D."/>
            <person name="Pils B."/>
            <person name="Prigge M."/>
            <person name="Reiss B."/>
            <person name="Renner T."/>
            <person name="Rombauts S."/>
            <person name="Rushton P."/>
            <person name="Sanderfoot A."/>
            <person name="Schween G."/>
            <person name="Shiu S.-H."/>
            <person name="Stueber K."/>
            <person name="Theodoulou F.L."/>
            <person name="Tu H."/>
            <person name="Van de Peer Y."/>
            <person name="Verrier P.J."/>
            <person name="Waters E."/>
            <person name="Wood A."/>
            <person name="Yang L."/>
            <person name="Cove D."/>
            <person name="Cuming A."/>
            <person name="Hasebe M."/>
            <person name="Lucas S."/>
            <person name="Mishler D.B."/>
            <person name="Reski R."/>
            <person name="Grigoriev I."/>
            <person name="Quatrano R.S."/>
            <person name="Boore J.L."/>
        </authorList>
    </citation>
    <scope>NUCLEOTIDE SEQUENCE [LARGE SCALE GENOMIC DNA]</scope>
    <source>
        <strain evidence="8 9">cv. Gransden 2004</strain>
    </source>
</reference>
<dbReference type="EnsemblPlants" id="Pp3c14_16910V3.1">
    <property type="protein sequence ID" value="Pp3c14_16910V3.1"/>
    <property type="gene ID" value="Pp3c14_16910"/>
</dbReference>
<dbReference type="Pfam" id="PF08628">
    <property type="entry name" value="Nexin_C"/>
    <property type="match status" value="1"/>
</dbReference>
<feature type="domain" description="PX" evidence="5">
    <location>
        <begin position="666"/>
        <end position="778"/>
    </location>
</feature>
<dbReference type="Gene3D" id="3.30.1520.10">
    <property type="entry name" value="Phox-like domain"/>
    <property type="match status" value="1"/>
</dbReference>
<keyword evidence="4" id="KW-0472">Membrane</keyword>
<dbReference type="PANTHER" id="PTHR22999:SF23">
    <property type="entry name" value="SORTING NEXIN-16"/>
    <property type="match status" value="1"/>
</dbReference>
<feature type="transmembrane region" description="Helical" evidence="4">
    <location>
        <begin position="12"/>
        <end position="30"/>
    </location>
</feature>
<organism evidence="7">
    <name type="scientific">Physcomitrium patens</name>
    <name type="common">Spreading-leaved earth moss</name>
    <name type="synonym">Physcomitrella patens</name>
    <dbReference type="NCBI Taxonomy" id="3218"/>
    <lineage>
        <taxon>Eukaryota</taxon>
        <taxon>Viridiplantae</taxon>
        <taxon>Streptophyta</taxon>
        <taxon>Embryophyta</taxon>
        <taxon>Bryophyta</taxon>
        <taxon>Bryophytina</taxon>
        <taxon>Bryopsida</taxon>
        <taxon>Funariidae</taxon>
        <taxon>Funariales</taxon>
        <taxon>Funariaceae</taxon>
        <taxon>Physcomitrium</taxon>
    </lineage>
</organism>
<dbReference type="GO" id="GO:0035091">
    <property type="term" value="F:phosphatidylinositol binding"/>
    <property type="evidence" value="ECO:0007669"/>
    <property type="project" value="InterPro"/>
</dbReference>
<evidence type="ECO:0000256" key="4">
    <source>
        <dbReference type="SAM" id="Phobius"/>
    </source>
</evidence>
<dbReference type="GeneID" id="112291449"/>
<dbReference type="PaxDb" id="3218-PP1S48_155V6.1"/>
<evidence type="ECO:0000259" key="6">
    <source>
        <dbReference type="PROSITE" id="PS51207"/>
    </source>
</evidence>
<keyword evidence="2" id="KW-0963">Cytoplasm</keyword>
<dbReference type="InterPro" id="IPR003114">
    <property type="entry name" value="Phox_assoc"/>
</dbReference>
<gene>
    <name evidence="8" type="primary">LOC112291449</name>
    <name evidence="7" type="ORF">PHYPA_018619</name>
</gene>
<evidence type="ECO:0000256" key="2">
    <source>
        <dbReference type="ARBA" id="ARBA00022490"/>
    </source>
</evidence>
<evidence type="ECO:0000313" key="7">
    <source>
        <dbReference type="EMBL" id="PNR41216.1"/>
    </source>
</evidence>
<evidence type="ECO:0000313" key="8">
    <source>
        <dbReference type="EnsemblPlants" id="Pp3c14_16910V3.1"/>
    </source>
</evidence>
<proteinExistence type="predicted"/>
<feature type="compositionally biased region" description="Basic and acidic residues" evidence="3">
    <location>
        <begin position="555"/>
        <end position="570"/>
    </location>
</feature>
<evidence type="ECO:0008006" key="10">
    <source>
        <dbReference type="Google" id="ProtNLM"/>
    </source>
</evidence>
<feature type="region of interest" description="Disordered" evidence="3">
    <location>
        <begin position="1060"/>
        <end position="1082"/>
    </location>
</feature>
<keyword evidence="4" id="KW-0812">Transmembrane</keyword>
<feature type="region of interest" description="Disordered" evidence="3">
    <location>
        <begin position="441"/>
        <end position="464"/>
    </location>
</feature>
<dbReference type="eggNOG" id="KOG2101">
    <property type="taxonomic scope" value="Eukaryota"/>
</dbReference>
<dbReference type="GO" id="GO:0005768">
    <property type="term" value="C:endosome"/>
    <property type="evidence" value="ECO:0007669"/>
    <property type="project" value="UniProtKB-ARBA"/>
</dbReference>
<feature type="compositionally biased region" description="Basic and acidic residues" evidence="3">
    <location>
        <begin position="1060"/>
        <end position="1071"/>
    </location>
</feature>
<dbReference type="AlphaFoldDB" id="A9S4X5"/>
<dbReference type="InterPro" id="IPR036871">
    <property type="entry name" value="PX_dom_sf"/>
</dbReference>
<dbReference type="SUPFAM" id="SSF64268">
    <property type="entry name" value="PX domain"/>
    <property type="match status" value="1"/>
</dbReference>
<dbReference type="Pfam" id="PF02194">
    <property type="entry name" value="PXA"/>
    <property type="match status" value="1"/>
</dbReference>
<evidence type="ECO:0000259" key="5">
    <source>
        <dbReference type="PROSITE" id="PS50195"/>
    </source>
</evidence>
<sequence>MEIWTALMVEARRRIIVVAVVAISLVYMMSLTSNSVWINLPMTTLFLAALHHISFDIEIRWKPPPTQFSVAPPQLHRRQLSCHNPLLSEAFHATVNKFDSASVEAAVNELTRSLVDEWVTNLWYSSVTPDEEAPEELRIFMNGMIGEVAQRVKRVNLITLLSQNLVDLVGSQLELYRRMKAKIGPDIICSLSTEERDEKLKHAMLSSRELHPALVSTEAEYKVLKRLTGGIVALVLKRQDAQCRLLRIMARELLVCVVLRPILNLASPEFINEIIENQALASTERARRAAEEAAEAAKQRLPDRILQRKPSVSGLEMTSLGKSESTGRGLEIVPYQKSNESFPVSVDSIGTSFTAQQSVESESFEETLPDDVGEWGPIPRRDWAQVLDAVTQRRAQALTPEHLDNLWTKGRNYKQRESEKVAALASTTQNKKDNAGICTLTAPSTKVPTPSTACKGSPENSGREDMVATSFSLLSKSLPSKKERSSAIEQYRELLFGDSKDGDKGIPGIGFSPAKTACRSSEVPDGSSAAKLRVSRKGLDFAKCCSDEGSLLFSRNDEPMSENNRHEPNARKKLAKSASGPLNLQWSPRHLSFRKSKSMDGERHGWEETEGGPKDELLTPLDAEGGPLSRGTIITDRIQESSVEEFLHQCPRPQTPSLATESTSQMFLKCRALGAHFQKSGSKAFAVYTIEVADAYNRSWRVQRRYRNFEQLHKRLKYVSSYSLRLPPKRFLSSNLDTIFVRERCLLLDKYLKDLLAMPSVAGLRDVWDFFSINSQHYAPGVSPSMMKTLAVNIDGVKDDLFRQIRGISDDISEALKLATSGIRQRLPLGSGDLCQNVTTNSTHLKTTLSSESMETLFVPGIDFGGKMLSNSALGEEYERNYGTNPKNSAEGVASVEWHSESEVSGDFFEANISKTAAHAFGSQLDLRYNRWIGRRLESAPSDGHSPVDSIASDVIGDEFEIPNEWSPPKVTVPILNLVDQIFQLQGRGWIRRQVLWIAKQILQIGMGDAFDDWLIARLQWLRKEEVVASGIHWLKGVLWPDGIFITKHPKNSTIVEDSARGFSDDSREGQQHPPLNSFEQRQEAARRAEVVREIILDKAPATLVSIIGKKQYTSCANDIYYFSQASVCMKQLAYNLLETALLATFPELHDLVLDVRSTVILRS</sequence>
<dbReference type="PROSITE" id="PS50195">
    <property type="entry name" value="PX"/>
    <property type="match status" value="1"/>
</dbReference>
<name>A9S4X5_PHYPA</name>
<dbReference type="PANTHER" id="PTHR22999">
    <property type="entry name" value="PX SERINE/THREONINE KINASE PXK"/>
    <property type="match status" value="1"/>
</dbReference>
<keyword evidence="4" id="KW-1133">Transmembrane helix</keyword>
<reference evidence="8" key="3">
    <citation type="submission" date="2020-12" db="UniProtKB">
        <authorList>
            <consortium name="EnsemblPlants"/>
        </authorList>
    </citation>
    <scope>IDENTIFICATION</scope>
</reference>
<dbReference type="OMA" id="WHSESEV"/>
<dbReference type="EnsemblPlants" id="Pp3c14_16910V3.2">
    <property type="protein sequence ID" value="Pp3c14_16910V3.2"/>
    <property type="gene ID" value="Pp3c14_16910"/>
</dbReference>
<dbReference type="InterPro" id="IPR001683">
    <property type="entry name" value="PX_dom"/>
</dbReference>
<feature type="region of interest" description="Disordered" evidence="3">
    <location>
        <begin position="507"/>
        <end position="529"/>
    </location>
</feature>
<feature type="domain" description="PXA" evidence="6">
    <location>
        <begin position="100"/>
        <end position="283"/>
    </location>
</feature>
<feature type="compositionally biased region" description="Polar residues" evidence="3">
    <location>
        <begin position="441"/>
        <end position="460"/>
    </location>
</feature>
<comment type="subcellular location">
    <subcellularLocation>
        <location evidence="1">Cytoplasm</location>
    </subcellularLocation>
</comment>
<dbReference type="Gramene" id="Pp3c14_16910V3.2">
    <property type="protein sequence ID" value="Pp3c14_16910V3.2"/>
    <property type="gene ID" value="Pp3c14_16910"/>
</dbReference>
<dbReference type="Pfam" id="PF00787">
    <property type="entry name" value="PX"/>
    <property type="match status" value="1"/>
</dbReference>
<reference evidence="7 9" key="2">
    <citation type="journal article" date="2018" name="Plant J.">
        <title>The Physcomitrella patens chromosome-scale assembly reveals moss genome structure and evolution.</title>
        <authorList>
            <person name="Lang D."/>
            <person name="Ullrich K.K."/>
            <person name="Murat F."/>
            <person name="Fuchs J."/>
            <person name="Jenkins J."/>
            <person name="Haas F.B."/>
            <person name="Piednoel M."/>
            <person name="Gundlach H."/>
            <person name="Van Bel M."/>
            <person name="Meyberg R."/>
            <person name="Vives C."/>
            <person name="Morata J."/>
            <person name="Symeonidi A."/>
            <person name="Hiss M."/>
            <person name="Muchero W."/>
            <person name="Kamisugi Y."/>
            <person name="Saleh O."/>
            <person name="Blanc G."/>
            <person name="Decker E.L."/>
            <person name="van Gessel N."/>
            <person name="Grimwood J."/>
            <person name="Hayes R.D."/>
            <person name="Graham S.W."/>
            <person name="Gunter L.E."/>
            <person name="McDaniel S.F."/>
            <person name="Hoernstein S.N.W."/>
            <person name="Larsson A."/>
            <person name="Li F.W."/>
            <person name="Perroud P.F."/>
            <person name="Phillips J."/>
            <person name="Ranjan P."/>
            <person name="Rokshar D.S."/>
            <person name="Rothfels C.J."/>
            <person name="Schneider L."/>
            <person name="Shu S."/>
            <person name="Stevenson D.W."/>
            <person name="Thummler F."/>
            <person name="Tillich M."/>
            <person name="Villarreal Aguilar J.C."/>
            <person name="Widiez T."/>
            <person name="Wong G.K."/>
            <person name="Wymore A."/>
            <person name="Zhang Y."/>
            <person name="Zimmer A.D."/>
            <person name="Quatrano R.S."/>
            <person name="Mayer K.F.X."/>
            <person name="Goodstein D."/>
            <person name="Casacuberta J.M."/>
            <person name="Vandepoele K."/>
            <person name="Reski R."/>
            <person name="Cuming A.C."/>
            <person name="Tuskan G.A."/>
            <person name="Maumus F."/>
            <person name="Salse J."/>
            <person name="Schmutz J."/>
            <person name="Rensing S.A."/>
        </authorList>
    </citation>
    <scope>NUCLEOTIDE SEQUENCE [LARGE SCALE GENOMIC DNA]</scope>
    <source>
        <strain evidence="8 9">cv. Gransden 2004</strain>
    </source>
</reference>
<evidence type="ECO:0000313" key="9">
    <source>
        <dbReference type="Proteomes" id="UP000006727"/>
    </source>
</evidence>
<protein>
    <recommendedName>
        <fullName evidence="10">PX domain-containing protein</fullName>
    </recommendedName>
</protein>
<evidence type="ECO:0000256" key="1">
    <source>
        <dbReference type="ARBA" id="ARBA00004496"/>
    </source>
</evidence>
<dbReference type="PROSITE" id="PS51207">
    <property type="entry name" value="PXA"/>
    <property type="match status" value="1"/>
</dbReference>
<feature type="region of interest" description="Disordered" evidence="3">
    <location>
        <begin position="552"/>
        <end position="629"/>
    </location>
</feature>
<feature type="compositionally biased region" description="Basic and acidic residues" evidence="3">
    <location>
        <begin position="597"/>
        <end position="617"/>
    </location>
</feature>